<dbReference type="SUPFAM" id="SSF47781">
    <property type="entry name" value="RuvA domain 2-like"/>
    <property type="match status" value="1"/>
</dbReference>
<name>A0AAX2MCT4_CHRVL</name>
<dbReference type="GO" id="GO:0015627">
    <property type="term" value="C:type II protein secretion system complex"/>
    <property type="evidence" value="ECO:0007669"/>
    <property type="project" value="TreeGrafter"/>
</dbReference>
<dbReference type="InterPro" id="IPR004509">
    <property type="entry name" value="Competence_ComEA_HhH"/>
</dbReference>
<dbReference type="InterPro" id="IPR010994">
    <property type="entry name" value="RuvA_2-like"/>
</dbReference>
<dbReference type="GO" id="GO:0006281">
    <property type="term" value="P:DNA repair"/>
    <property type="evidence" value="ECO:0007669"/>
    <property type="project" value="InterPro"/>
</dbReference>
<dbReference type="GO" id="GO:0015628">
    <property type="term" value="P:protein secretion by the type II secretion system"/>
    <property type="evidence" value="ECO:0007669"/>
    <property type="project" value="TreeGrafter"/>
</dbReference>
<evidence type="ECO:0000259" key="2">
    <source>
        <dbReference type="SMART" id="SM00278"/>
    </source>
</evidence>
<dbReference type="NCBIfam" id="TIGR00426">
    <property type="entry name" value="competence protein ComEA helix-hairpin-helix repeat region"/>
    <property type="match status" value="1"/>
</dbReference>
<gene>
    <name evidence="3" type="primary">comEA</name>
    <name evidence="3" type="ORF">NCTC8684_03227</name>
</gene>
<feature type="chain" id="PRO_5043937381" evidence="1">
    <location>
        <begin position="21"/>
        <end position="105"/>
    </location>
</feature>
<sequence length="105" mass="10856">MKKLFAVFAALLLLCNVAWAAVNLNTATPQQLEALKGIGPAKAKAIVDYRTKNGPFKTVDDLKKVSGIGDKTLESLRKEVTVGGASVPAAKPAAAKPTAAKPAAK</sequence>
<dbReference type="GO" id="GO:0003677">
    <property type="term" value="F:DNA binding"/>
    <property type="evidence" value="ECO:0007669"/>
    <property type="project" value="InterPro"/>
</dbReference>
<organism evidence="3 4">
    <name type="scientific">Chromobacterium violaceum</name>
    <dbReference type="NCBI Taxonomy" id="536"/>
    <lineage>
        <taxon>Bacteria</taxon>
        <taxon>Pseudomonadati</taxon>
        <taxon>Pseudomonadota</taxon>
        <taxon>Betaproteobacteria</taxon>
        <taxon>Neisseriales</taxon>
        <taxon>Chromobacteriaceae</taxon>
        <taxon>Chromobacterium</taxon>
    </lineage>
</organism>
<reference evidence="3 4" key="1">
    <citation type="submission" date="2018-06" db="EMBL/GenBank/DDBJ databases">
        <authorList>
            <consortium name="Pathogen Informatics"/>
            <person name="Doyle S."/>
        </authorList>
    </citation>
    <scope>NUCLEOTIDE SEQUENCE [LARGE SCALE GENOMIC DNA]</scope>
    <source>
        <strain evidence="3 4">NCTC8684</strain>
    </source>
</reference>
<dbReference type="PANTHER" id="PTHR21180:SF32">
    <property type="entry name" value="ENDONUCLEASE_EXONUCLEASE_PHOSPHATASE FAMILY DOMAIN-CONTAINING PROTEIN 1"/>
    <property type="match status" value="1"/>
</dbReference>
<dbReference type="Gene3D" id="1.10.150.280">
    <property type="entry name" value="AF1531-like domain"/>
    <property type="match status" value="1"/>
</dbReference>
<evidence type="ECO:0000313" key="4">
    <source>
        <dbReference type="Proteomes" id="UP000254029"/>
    </source>
</evidence>
<dbReference type="EMBL" id="UIGR01000001">
    <property type="protein sequence ID" value="SUX34109.1"/>
    <property type="molecule type" value="Genomic_DNA"/>
</dbReference>
<dbReference type="RefSeq" id="WP_076226747.1">
    <property type="nucleotide sequence ID" value="NZ_JBHMEH010000029.1"/>
</dbReference>
<accession>A0AAX2MCT4</accession>
<feature type="domain" description="Helix-hairpin-helix DNA-binding motif class 1" evidence="2">
    <location>
        <begin position="30"/>
        <end position="49"/>
    </location>
</feature>
<evidence type="ECO:0000313" key="3">
    <source>
        <dbReference type="EMBL" id="SUX34109.1"/>
    </source>
</evidence>
<feature type="domain" description="Helix-hairpin-helix DNA-binding motif class 1" evidence="2">
    <location>
        <begin position="60"/>
        <end position="79"/>
    </location>
</feature>
<comment type="caution">
    <text evidence="3">The sequence shown here is derived from an EMBL/GenBank/DDBJ whole genome shotgun (WGS) entry which is preliminary data.</text>
</comment>
<dbReference type="AlphaFoldDB" id="A0AAX2MCT4"/>
<dbReference type="InterPro" id="IPR051675">
    <property type="entry name" value="Endo/Exo/Phosphatase_dom_1"/>
</dbReference>
<dbReference type="Proteomes" id="UP000254029">
    <property type="component" value="Unassembled WGS sequence"/>
</dbReference>
<dbReference type="InterPro" id="IPR003583">
    <property type="entry name" value="Hlx-hairpin-Hlx_DNA-bd_motif"/>
</dbReference>
<keyword evidence="1" id="KW-0732">Signal</keyword>
<protein>
    <submittedName>
        <fullName evidence="3">ComE operon protein 1</fullName>
    </submittedName>
</protein>
<dbReference type="PANTHER" id="PTHR21180">
    <property type="entry name" value="ENDONUCLEASE/EXONUCLEASE/PHOSPHATASE FAMILY DOMAIN-CONTAINING PROTEIN 1"/>
    <property type="match status" value="1"/>
</dbReference>
<dbReference type="Pfam" id="PF12836">
    <property type="entry name" value="HHH_3"/>
    <property type="match status" value="1"/>
</dbReference>
<feature type="signal peptide" evidence="1">
    <location>
        <begin position="1"/>
        <end position="20"/>
    </location>
</feature>
<proteinExistence type="predicted"/>
<evidence type="ECO:0000256" key="1">
    <source>
        <dbReference type="SAM" id="SignalP"/>
    </source>
</evidence>
<dbReference type="SMART" id="SM00278">
    <property type="entry name" value="HhH1"/>
    <property type="match status" value="2"/>
</dbReference>